<reference evidence="1" key="1">
    <citation type="submission" date="2020-03" db="EMBL/GenBank/DDBJ databases">
        <title>The deep terrestrial virosphere.</title>
        <authorList>
            <person name="Holmfeldt K."/>
            <person name="Nilsson E."/>
            <person name="Simone D."/>
            <person name="Lopez-Fernandez M."/>
            <person name="Wu X."/>
            <person name="de Brujin I."/>
            <person name="Lundin D."/>
            <person name="Andersson A."/>
            <person name="Bertilsson S."/>
            <person name="Dopson M."/>
        </authorList>
    </citation>
    <scope>NUCLEOTIDE SEQUENCE</scope>
    <source>
        <strain evidence="1">MM415B02465</strain>
    </source>
</reference>
<organism evidence="1">
    <name type="scientific">viral metagenome</name>
    <dbReference type="NCBI Taxonomy" id="1070528"/>
    <lineage>
        <taxon>unclassified sequences</taxon>
        <taxon>metagenomes</taxon>
        <taxon>organismal metagenomes</taxon>
    </lineage>
</organism>
<proteinExistence type="predicted"/>
<protein>
    <submittedName>
        <fullName evidence="1">Uncharacterized protein</fullName>
    </submittedName>
</protein>
<dbReference type="EMBL" id="MT142881">
    <property type="protein sequence ID" value="QJA89957.1"/>
    <property type="molecule type" value="Genomic_DNA"/>
</dbReference>
<dbReference type="AlphaFoldDB" id="A0A6M3L501"/>
<sequence>MAIFNNTLDDLVEITLATIMPPESWFEGTATSGSTSTVADTVNRTEADDYFNSMPHSEVYIRTTTDSAAPIRERRDISGFANTGGVVTISPVFSAVVGAGDVYAILTEYPWAEVKRAINMAIDKAKSDGLLIEKIDETVELVAANYDYLIPTGFMYIYRVTMADGDGNFLQPVPPNQWHIIRGTSTPTLRLDVFSDEQKHTGHYYGQTWAESSLTDGRLLRIEGYGAQPRLDNDTDICKLSPEYVCYQAATYLHSRRIKRAESDPDEHATQASLCSTFARAALSQSRTQFPPDCRRVEA</sequence>
<accession>A0A6M3L501</accession>
<evidence type="ECO:0000313" key="1">
    <source>
        <dbReference type="EMBL" id="QJA89957.1"/>
    </source>
</evidence>
<gene>
    <name evidence="1" type="ORF">MM415B02465_0003</name>
</gene>
<name>A0A6M3L501_9ZZZZ</name>